<gene>
    <name evidence="1" type="ORF">M6B38_304735</name>
</gene>
<evidence type="ECO:0000313" key="1">
    <source>
        <dbReference type="EMBL" id="KAJ6841697.1"/>
    </source>
</evidence>
<comment type="caution">
    <text evidence="1">The sequence shown here is derived from an EMBL/GenBank/DDBJ whole genome shotgun (WGS) entry which is preliminary data.</text>
</comment>
<protein>
    <submittedName>
        <fullName evidence="1">Uncharacterized protein</fullName>
    </submittedName>
</protein>
<reference evidence="1" key="2">
    <citation type="submission" date="2023-04" db="EMBL/GenBank/DDBJ databases">
        <authorList>
            <person name="Bruccoleri R.E."/>
            <person name="Oakeley E.J."/>
            <person name="Faust A.-M."/>
            <person name="Dessus-Babus S."/>
            <person name="Altorfer M."/>
            <person name="Burckhardt D."/>
            <person name="Oertli M."/>
            <person name="Naumann U."/>
            <person name="Petersen F."/>
            <person name="Wong J."/>
        </authorList>
    </citation>
    <scope>NUCLEOTIDE SEQUENCE</scope>
    <source>
        <strain evidence="1">GSM-AAB239-AS_SAM_17_03QT</strain>
        <tissue evidence="1">Leaf</tissue>
    </source>
</reference>
<keyword evidence="2" id="KW-1185">Reference proteome</keyword>
<dbReference type="Proteomes" id="UP001140949">
    <property type="component" value="Unassembled WGS sequence"/>
</dbReference>
<dbReference type="EMBL" id="JANAVB010008399">
    <property type="protein sequence ID" value="KAJ6841697.1"/>
    <property type="molecule type" value="Genomic_DNA"/>
</dbReference>
<dbReference type="AlphaFoldDB" id="A0AAX6HLZ0"/>
<proteinExistence type="predicted"/>
<reference evidence="1" key="1">
    <citation type="journal article" date="2023" name="GigaByte">
        <title>Genome assembly of the bearded iris, Iris pallida Lam.</title>
        <authorList>
            <person name="Bruccoleri R.E."/>
            <person name="Oakeley E.J."/>
            <person name="Faust A.M.E."/>
            <person name="Altorfer M."/>
            <person name="Dessus-Babus S."/>
            <person name="Burckhardt D."/>
            <person name="Oertli M."/>
            <person name="Naumann U."/>
            <person name="Petersen F."/>
            <person name="Wong J."/>
        </authorList>
    </citation>
    <scope>NUCLEOTIDE SEQUENCE</scope>
    <source>
        <strain evidence="1">GSM-AAB239-AS_SAM_17_03QT</strain>
    </source>
</reference>
<accession>A0AAX6HLZ0</accession>
<name>A0AAX6HLZ0_IRIPA</name>
<sequence length="25" mass="3034">MVGVWDCKLVRKNVMSFFKKLIVYE</sequence>
<organism evidence="1 2">
    <name type="scientific">Iris pallida</name>
    <name type="common">Sweet iris</name>
    <dbReference type="NCBI Taxonomy" id="29817"/>
    <lineage>
        <taxon>Eukaryota</taxon>
        <taxon>Viridiplantae</taxon>
        <taxon>Streptophyta</taxon>
        <taxon>Embryophyta</taxon>
        <taxon>Tracheophyta</taxon>
        <taxon>Spermatophyta</taxon>
        <taxon>Magnoliopsida</taxon>
        <taxon>Liliopsida</taxon>
        <taxon>Asparagales</taxon>
        <taxon>Iridaceae</taxon>
        <taxon>Iridoideae</taxon>
        <taxon>Irideae</taxon>
        <taxon>Iris</taxon>
    </lineage>
</organism>
<evidence type="ECO:0000313" key="2">
    <source>
        <dbReference type="Proteomes" id="UP001140949"/>
    </source>
</evidence>